<dbReference type="Gene3D" id="3.90.780.10">
    <property type="entry name" value="5'-Nucleotidase, C-terminal domain"/>
    <property type="match status" value="1"/>
</dbReference>
<comment type="catalytic activity">
    <reaction evidence="1">
        <text>a ribonucleoside 3'-phosphate + H2O = a ribonucleoside + phosphate</text>
        <dbReference type="Rhea" id="RHEA:10144"/>
        <dbReference type="ChEBI" id="CHEBI:13197"/>
        <dbReference type="ChEBI" id="CHEBI:15377"/>
        <dbReference type="ChEBI" id="CHEBI:18254"/>
        <dbReference type="ChEBI" id="CHEBI:43474"/>
        <dbReference type="EC" id="3.1.3.6"/>
    </reaction>
</comment>
<dbReference type="InterPro" id="IPR008334">
    <property type="entry name" value="5'-Nucleotdase_C"/>
</dbReference>
<evidence type="ECO:0000313" key="14">
    <source>
        <dbReference type="EMBL" id="BBI34277.1"/>
    </source>
</evidence>
<evidence type="ECO:0000256" key="10">
    <source>
        <dbReference type="ARBA" id="ARBA00023268"/>
    </source>
</evidence>
<dbReference type="Pfam" id="PF02872">
    <property type="entry name" value="5_nucleotid_C"/>
    <property type="match status" value="1"/>
</dbReference>
<dbReference type="Proteomes" id="UP000289856">
    <property type="component" value="Chromosome"/>
</dbReference>
<dbReference type="Gene3D" id="3.60.21.10">
    <property type="match status" value="1"/>
</dbReference>
<dbReference type="InterPro" id="IPR004843">
    <property type="entry name" value="Calcineurin-like_PHP"/>
</dbReference>
<proteinExistence type="inferred from homology"/>
<dbReference type="PANTHER" id="PTHR11575">
    <property type="entry name" value="5'-NUCLEOTIDASE-RELATED"/>
    <property type="match status" value="1"/>
</dbReference>
<dbReference type="InterPro" id="IPR006179">
    <property type="entry name" value="5_nucleotidase/apyrase"/>
</dbReference>
<dbReference type="InterPro" id="IPR041827">
    <property type="entry name" value="CpdB_N"/>
</dbReference>
<keyword evidence="15" id="KW-1185">Reference proteome</keyword>
<evidence type="ECO:0000256" key="8">
    <source>
        <dbReference type="ARBA" id="ARBA00022741"/>
    </source>
</evidence>
<dbReference type="PANTHER" id="PTHR11575:SF6">
    <property type="entry name" value="2',3'-CYCLIC-NUCLEOTIDE 2'-PHOSPHODIESTERASE_3'-NUCLEOTIDASE"/>
    <property type="match status" value="1"/>
</dbReference>
<accession>A0A3T1D864</accession>
<comment type="similarity">
    <text evidence="5 11">Belongs to the 5'-nucleotidase family.</text>
</comment>
<evidence type="ECO:0000256" key="2">
    <source>
        <dbReference type="ARBA" id="ARBA00001730"/>
    </source>
</evidence>
<comment type="subcellular location">
    <subcellularLocation>
        <location evidence="4">Cell envelope</location>
    </subcellularLocation>
</comment>
<dbReference type="InterPro" id="IPR036907">
    <property type="entry name" value="5'-Nucleotdase_C_sf"/>
</dbReference>
<dbReference type="GO" id="GO:0000166">
    <property type="term" value="F:nucleotide binding"/>
    <property type="evidence" value="ECO:0007669"/>
    <property type="project" value="UniProtKB-KW"/>
</dbReference>
<comment type="catalytic activity">
    <reaction evidence="2">
        <text>a nucleoside 2',3'-cyclic phosphate + H2O = a nucleoside 3'-phosphate + H(+)</text>
        <dbReference type="Rhea" id="RHEA:19621"/>
        <dbReference type="ChEBI" id="CHEBI:15377"/>
        <dbReference type="ChEBI" id="CHEBI:15378"/>
        <dbReference type="ChEBI" id="CHEBI:66949"/>
        <dbReference type="ChEBI" id="CHEBI:66954"/>
        <dbReference type="EC" id="3.1.4.16"/>
    </reaction>
</comment>
<dbReference type="EMBL" id="AP019400">
    <property type="protein sequence ID" value="BBI34277.1"/>
    <property type="molecule type" value="Genomic_DNA"/>
</dbReference>
<evidence type="ECO:0000256" key="4">
    <source>
        <dbReference type="ARBA" id="ARBA00004196"/>
    </source>
</evidence>
<dbReference type="GO" id="GO:0008663">
    <property type="term" value="F:2',3'-cyclic-nucleotide 2'-phosphodiesterase activity"/>
    <property type="evidence" value="ECO:0007669"/>
    <property type="project" value="UniProtKB-EC"/>
</dbReference>
<dbReference type="PRINTS" id="PR01607">
    <property type="entry name" value="APYRASEFAMLY"/>
</dbReference>
<dbReference type="OrthoDB" id="9775118at2"/>
<feature type="domain" description="5'-Nucleotidase C-terminal" evidence="13">
    <location>
        <begin position="320"/>
        <end position="491"/>
    </location>
</feature>
<dbReference type="PROSITE" id="PS00786">
    <property type="entry name" value="5_NUCLEOTIDASE_2"/>
    <property type="match status" value="1"/>
</dbReference>
<dbReference type="CDD" id="cd07410">
    <property type="entry name" value="MPP_CpdB_N"/>
    <property type="match status" value="1"/>
</dbReference>
<sequence>MNSQNTVTVTLLGTSDLHGHFFPTDYRGPEDKPLGLAKLSNIIRRERSENPALLLIDNGDILQGTPFMYHYAKNDRSGIHPAARALNVLRYDVAVLGNHEFNYGLELLNKATEESSCPWLSANIVNKADGQPAFGQPYRIFEMPAGIRIAVLGVTTHYIPNWEDPSNIQGLAFEDALATTQHWVKLIRETENPDAVVVCYHGGFERDPATGEATEPLTGENQGYEMCSRLEGIDALLTGHQHRLLAGELNGIAFAQPGSAGQAIAKIQLVFEQKADGGWEIGRKMAELIHVDDSVTADEDFFALFIEDERRTQEWLDQPIGTAEGDLSIKDPFAARQTDHAFTEFVNRVQMEVTGTEISCAAIFTNEARGFEQRITMRDVVSNYIYPNTLKVVLLSGRDIREALEQNARYFVIEEQTGSLRVSESYLWPKPQHFNYDMWEGIEYELDILKPEGQRVVKLLRHGEPLNPDGAYEVVMNSYRAGGGGNFDMIKDKPVVREIPTDMTEILADHIMRRGIIRASCDHNWKVVY</sequence>
<evidence type="ECO:0000259" key="13">
    <source>
        <dbReference type="Pfam" id="PF02872"/>
    </source>
</evidence>
<evidence type="ECO:0000256" key="3">
    <source>
        <dbReference type="ARBA" id="ARBA00001968"/>
    </source>
</evidence>
<gene>
    <name evidence="14" type="primary">cpdC</name>
    <name evidence="14" type="ORF">KCTCHS21_36760</name>
</gene>
<reference evidence="14 15" key="1">
    <citation type="submission" date="2019-01" db="EMBL/GenBank/DDBJ databases">
        <title>Complete genome sequence of Cohnella hallensis HS21 isolated from Korean fir (Abies koreana) rhizospheric soil.</title>
        <authorList>
            <person name="Jiang L."/>
            <person name="Kang S.W."/>
            <person name="Kim S."/>
            <person name="Jung J."/>
            <person name="Kim C.Y."/>
            <person name="Kim D.H."/>
            <person name="Kim S.W."/>
            <person name="Lee J."/>
        </authorList>
    </citation>
    <scope>NUCLEOTIDE SEQUENCE [LARGE SCALE GENOMIC DNA]</scope>
    <source>
        <strain evidence="14 15">HS21</strain>
    </source>
</reference>
<name>A0A3T1D864_9BACL</name>
<dbReference type="SUPFAM" id="SSF55816">
    <property type="entry name" value="5'-nucleotidase (syn. UDP-sugar hydrolase), C-terminal domain"/>
    <property type="match status" value="1"/>
</dbReference>
<dbReference type="SUPFAM" id="SSF56300">
    <property type="entry name" value="Metallo-dependent phosphatases"/>
    <property type="match status" value="1"/>
</dbReference>
<keyword evidence="6" id="KW-0479">Metal-binding</keyword>
<comment type="cofactor">
    <cofactor evidence="3">
        <name>a divalent metal cation</name>
        <dbReference type="ChEBI" id="CHEBI:60240"/>
    </cofactor>
</comment>
<dbReference type="InterPro" id="IPR006146">
    <property type="entry name" value="5'-Nucleotdase_CS"/>
</dbReference>
<keyword evidence="8 11" id="KW-0547">Nucleotide-binding</keyword>
<protein>
    <submittedName>
        <fullName evidence="14">2',3'-cyclic-nucleotide 2'-phosphodiesterase</fullName>
    </submittedName>
</protein>
<evidence type="ECO:0000256" key="6">
    <source>
        <dbReference type="ARBA" id="ARBA00022723"/>
    </source>
</evidence>
<dbReference type="RefSeq" id="WP_130611348.1">
    <property type="nucleotide sequence ID" value="NZ_AP019400.1"/>
</dbReference>
<dbReference type="GO" id="GO:0009166">
    <property type="term" value="P:nucleotide catabolic process"/>
    <property type="evidence" value="ECO:0007669"/>
    <property type="project" value="InterPro"/>
</dbReference>
<feature type="domain" description="Calcineurin-like phosphoesterase" evidence="12">
    <location>
        <begin position="11"/>
        <end position="243"/>
    </location>
</feature>
<evidence type="ECO:0000256" key="5">
    <source>
        <dbReference type="ARBA" id="ARBA00006654"/>
    </source>
</evidence>
<evidence type="ECO:0000259" key="12">
    <source>
        <dbReference type="Pfam" id="PF00149"/>
    </source>
</evidence>
<dbReference type="GO" id="GO:0046872">
    <property type="term" value="F:metal ion binding"/>
    <property type="evidence" value="ECO:0007669"/>
    <property type="project" value="UniProtKB-KW"/>
</dbReference>
<dbReference type="Pfam" id="PF00149">
    <property type="entry name" value="Metallophos"/>
    <property type="match status" value="1"/>
</dbReference>
<keyword evidence="7" id="KW-0732">Signal</keyword>
<dbReference type="InterPro" id="IPR029052">
    <property type="entry name" value="Metallo-depent_PP-like"/>
</dbReference>
<evidence type="ECO:0000256" key="11">
    <source>
        <dbReference type="RuleBase" id="RU362119"/>
    </source>
</evidence>
<dbReference type="GO" id="GO:0008254">
    <property type="term" value="F:3'-nucleotidase activity"/>
    <property type="evidence" value="ECO:0007669"/>
    <property type="project" value="UniProtKB-EC"/>
</dbReference>
<keyword evidence="9 11" id="KW-0378">Hydrolase</keyword>
<evidence type="ECO:0000256" key="9">
    <source>
        <dbReference type="ARBA" id="ARBA00022801"/>
    </source>
</evidence>
<evidence type="ECO:0000256" key="7">
    <source>
        <dbReference type="ARBA" id="ARBA00022729"/>
    </source>
</evidence>
<dbReference type="GO" id="GO:0030288">
    <property type="term" value="C:outer membrane-bounded periplasmic space"/>
    <property type="evidence" value="ECO:0007669"/>
    <property type="project" value="TreeGrafter"/>
</dbReference>
<evidence type="ECO:0000313" key="15">
    <source>
        <dbReference type="Proteomes" id="UP000289856"/>
    </source>
</evidence>
<evidence type="ECO:0000256" key="1">
    <source>
        <dbReference type="ARBA" id="ARBA00000527"/>
    </source>
</evidence>
<keyword evidence="10" id="KW-0511">Multifunctional enzyme</keyword>
<dbReference type="KEGG" id="cohn:KCTCHS21_36760"/>
<organism evidence="14 15">
    <name type="scientific">Cohnella abietis</name>
    <dbReference type="NCBI Taxonomy" id="2507935"/>
    <lineage>
        <taxon>Bacteria</taxon>
        <taxon>Bacillati</taxon>
        <taxon>Bacillota</taxon>
        <taxon>Bacilli</taxon>
        <taxon>Bacillales</taxon>
        <taxon>Paenibacillaceae</taxon>
        <taxon>Cohnella</taxon>
    </lineage>
</organism>
<dbReference type="AlphaFoldDB" id="A0A3T1D864"/>